<sequence>MFKVVTEQQKIAANFLVKNYAKFVETHKDHMSYIDIASVEPDGRTWVIGNILSQYLQEFNNDENIVQKDISRPIGIASVKHKGVECFTVPFKSVTWGEVLTDVEPKKESTMTWADLSKQLGPPHWPLDKDEEGYMKEWEDILNKDKDYFDPEMHGPEDDEFLRKNMAKSKPFSDLPIDLPNRPQNYFRSLPSFAKK</sequence>
<proteinExistence type="predicted"/>
<evidence type="ECO:0000256" key="1">
    <source>
        <dbReference type="SAM" id="MobiDB-lite"/>
    </source>
</evidence>
<organism evidence="2">
    <name type="scientific">Clandestinovirus</name>
    <dbReference type="NCBI Taxonomy" id="2831644"/>
    <lineage>
        <taxon>Viruses</taxon>
    </lineage>
</organism>
<name>A0A8F8KUF7_9VIRU</name>
<protein>
    <submittedName>
        <fullName evidence="2">Uncharacterized protein</fullName>
    </submittedName>
</protein>
<dbReference type="EMBL" id="MZ420154">
    <property type="protein sequence ID" value="QYA18813.1"/>
    <property type="molecule type" value="Genomic_DNA"/>
</dbReference>
<evidence type="ECO:0000313" key="2">
    <source>
        <dbReference type="EMBL" id="QYA18813.1"/>
    </source>
</evidence>
<feature type="region of interest" description="Disordered" evidence="1">
    <location>
        <begin position="171"/>
        <end position="196"/>
    </location>
</feature>
<reference evidence="2" key="1">
    <citation type="submission" date="2021-06" db="EMBL/GenBank/DDBJ databases">
        <authorList>
            <person name="Rolland C."/>
        </authorList>
    </citation>
    <scope>NUCLEOTIDE SEQUENCE</scope>
    <source>
        <strain evidence="2">347.936635</strain>
    </source>
</reference>
<gene>
    <name evidence="2" type="ORF">KOM_12_545</name>
</gene>
<accession>A0A8F8KUF7</accession>